<keyword evidence="1" id="KW-0812">Transmembrane</keyword>
<dbReference type="OrthoDB" id="6269088at2759"/>
<dbReference type="Proteomes" id="UP000272942">
    <property type="component" value="Unassembled WGS sequence"/>
</dbReference>
<gene>
    <name evidence="2" type="ORF">ECPE_LOCUS12922</name>
</gene>
<protein>
    <submittedName>
        <fullName evidence="2">Uncharacterized protein</fullName>
    </submittedName>
</protein>
<feature type="transmembrane region" description="Helical" evidence="1">
    <location>
        <begin position="6"/>
        <end position="24"/>
    </location>
</feature>
<evidence type="ECO:0000313" key="2">
    <source>
        <dbReference type="EMBL" id="VDP90194.1"/>
    </source>
</evidence>
<reference evidence="2 3" key="1">
    <citation type="submission" date="2018-11" db="EMBL/GenBank/DDBJ databases">
        <authorList>
            <consortium name="Pathogen Informatics"/>
        </authorList>
    </citation>
    <scope>NUCLEOTIDE SEQUENCE [LARGE SCALE GENOMIC DNA]</scope>
    <source>
        <strain evidence="2 3">Egypt</strain>
    </source>
</reference>
<keyword evidence="3" id="KW-1185">Reference proteome</keyword>
<evidence type="ECO:0000256" key="1">
    <source>
        <dbReference type="SAM" id="Phobius"/>
    </source>
</evidence>
<organism evidence="2 3">
    <name type="scientific">Echinostoma caproni</name>
    <dbReference type="NCBI Taxonomy" id="27848"/>
    <lineage>
        <taxon>Eukaryota</taxon>
        <taxon>Metazoa</taxon>
        <taxon>Spiralia</taxon>
        <taxon>Lophotrochozoa</taxon>
        <taxon>Platyhelminthes</taxon>
        <taxon>Trematoda</taxon>
        <taxon>Digenea</taxon>
        <taxon>Plagiorchiida</taxon>
        <taxon>Echinostomata</taxon>
        <taxon>Echinostomatoidea</taxon>
        <taxon>Echinostomatidae</taxon>
        <taxon>Echinostoma</taxon>
    </lineage>
</organism>
<dbReference type="AlphaFoldDB" id="A0A3P8I764"/>
<dbReference type="EMBL" id="UZAN01053918">
    <property type="protein sequence ID" value="VDP90194.1"/>
    <property type="molecule type" value="Genomic_DNA"/>
</dbReference>
<evidence type="ECO:0000313" key="3">
    <source>
        <dbReference type="Proteomes" id="UP000272942"/>
    </source>
</evidence>
<keyword evidence="1" id="KW-1133">Transmembrane helix</keyword>
<keyword evidence="1" id="KW-0472">Membrane</keyword>
<sequence length="162" mass="18865">MLPDVLVYLQIYAAIPMGSLINIYKIYGRCYYKIPHDICELAMMESNKTVSCSFPLWLNETFLHLYNTISTIQQFVSNIHSEFTHYITCELFRALRFFLSGYKKANEMAKAYARTEGIGMSAKPADHCFFRRLGGLVVQTRRKLERENAVPGRRPQLKDVFY</sequence>
<proteinExistence type="predicted"/>
<name>A0A3P8I764_9TREM</name>
<accession>A0A3P8I764</accession>